<keyword evidence="3" id="KW-0597">Phosphoprotein</keyword>
<dbReference type="Gene3D" id="1.20.5.1930">
    <property type="match status" value="1"/>
</dbReference>
<evidence type="ECO:0000313" key="12">
    <source>
        <dbReference type="EMBL" id="OAB78823.1"/>
    </source>
</evidence>
<name>A0A167HPD9_9FLAO</name>
<evidence type="ECO:0000256" key="6">
    <source>
        <dbReference type="ARBA" id="ARBA00022777"/>
    </source>
</evidence>
<dbReference type="GO" id="GO:0016020">
    <property type="term" value="C:membrane"/>
    <property type="evidence" value="ECO:0007669"/>
    <property type="project" value="InterPro"/>
</dbReference>
<keyword evidence="6 12" id="KW-0418">Kinase</keyword>
<dbReference type="OrthoDB" id="9760839at2"/>
<dbReference type="InterPro" id="IPR003594">
    <property type="entry name" value="HATPase_dom"/>
</dbReference>
<dbReference type="GO" id="GO:0046983">
    <property type="term" value="F:protein dimerization activity"/>
    <property type="evidence" value="ECO:0007669"/>
    <property type="project" value="InterPro"/>
</dbReference>
<dbReference type="GO" id="GO:0005524">
    <property type="term" value="F:ATP binding"/>
    <property type="evidence" value="ECO:0007669"/>
    <property type="project" value="UniProtKB-KW"/>
</dbReference>
<organism evidence="12 13">
    <name type="scientific">Cochleicola gelatinilyticus</name>
    <dbReference type="NCBI Taxonomy" id="1763537"/>
    <lineage>
        <taxon>Bacteria</taxon>
        <taxon>Pseudomonadati</taxon>
        <taxon>Bacteroidota</taxon>
        <taxon>Flavobacteriia</taxon>
        <taxon>Flavobacteriales</taxon>
        <taxon>Flavobacteriaceae</taxon>
        <taxon>Cochleicola</taxon>
    </lineage>
</organism>
<evidence type="ECO:0000256" key="4">
    <source>
        <dbReference type="ARBA" id="ARBA00022679"/>
    </source>
</evidence>
<dbReference type="SUPFAM" id="SSF55874">
    <property type="entry name" value="ATPase domain of HSP90 chaperone/DNA topoisomerase II/histidine kinase"/>
    <property type="match status" value="1"/>
</dbReference>
<dbReference type="GO" id="GO:0000155">
    <property type="term" value="F:phosphorelay sensor kinase activity"/>
    <property type="evidence" value="ECO:0007669"/>
    <property type="project" value="InterPro"/>
</dbReference>
<keyword evidence="9" id="KW-0472">Membrane</keyword>
<evidence type="ECO:0000256" key="5">
    <source>
        <dbReference type="ARBA" id="ARBA00022741"/>
    </source>
</evidence>
<dbReference type="STRING" id="1763537.ULVI_09590"/>
<evidence type="ECO:0000256" key="2">
    <source>
        <dbReference type="ARBA" id="ARBA00012438"/>
    </source>
</evidence>
<evidence type="ECO:0000259" key="11">
    <source>
        <dbReference type="Pfam" id="PF07730"/>
    </source>
</evidence>
<dbReference type="PANTHER" id="PTHR24421">
    <property type="entry name" value="NITRATE/NITRITE SENSOR PROTEIN NARX-RELATED"/>
    <property type="match status" value="1"/>
</dbReference>
<dbReference type="Proteomes" id="UP000077013">
    <property type="component" value="Unassembled WGS sequence"/>
</dbReference>
<dbReference type="RefSeq" id="WP_068592194.1">
    <property type="nucleotide sequence ID" value="NZ_LRXL01000037.1"/>
</dbReference>
<feature type="domain" description="Signal transduction histidine kinase subgroup 3 dimerisation and phosphoacceptor" evidence="11">
    <location>
        <begin position="66"/>
        <end position="127"/>
    </location>
</feature>
<evidence type="ECO:0000256" key="7">
    <source>
        <dbReference type="ARBA" id="ARBA00022840"/>
    </source>
</evidence>
<protein>
    <recommendedName>
        <fullName evidence="2">histidine kinase</fullName>
        <ecNumber evidence="2">2.7.13.3</ecNumber>
    </recommendedName>
</protein>
<sequence length="262" mass="30133">MSKEERLLILYFIIILVLAGLVLVIFFIAFQKRKNKMLLDRYEAQQKFQKEIERSKLEIQEQTFKNIAWELHDNVGQLLSVASMQLNKMLQITTVENQLHLKGELNETKTVVSESLQEIRNLSKLLNNDVVLKNGLIASLDLEIKRFNKLNFLEATFNIKGELVDIKSEHEIVIFRILQEFFSNVTKHAKASKLFVHLTYEEQALEIIAGDDGVGFDLETQNSNSGMETMKSRAELLKATFSISSKPGQGTLLTLTYPYQYE</sequence>
<keyword evidence="5" id="KW-0547">Nucleotide-binding</keyword>
<comment type="caution">
    <text evidence="12">The sequence shown here is derived from an EMBL/GenBank/DDBJ whole genome shotgun (WGS) entry which is preliminary data.</text>
</comment>
<keyword evidence="4" id="KW-0808">Transferase</keyword>
<evidence type="ECO:0000256" key="8">
    <source>
        <dbReference type="ARBA" id="ARBA00023012"/>
    </source>
</evidence>
<dbReference type="InterPro" id="IPR011712">
    <property type="entry name" value="Sig_transdc_His_kin_sub3_dim/P"/>
</dbReference>
<evidence type="ECO:0000256" key="1">
    <source>
        <dbReference type="ARBA" id="ARBA00000085"/>
    </source>
</evidence>
<dbReference type="EMBL" id="LRXL01000037">
    <property type="protein sequence ID" value="OAB78823.1"/>
    <property type="molecule type" value="Genomic_DNA"/>
</dbReference>
<keyword evidence="9" id="KW-1133">Transmembrane helix</keyword>
<evidence type="ECO:0000259" key="10">
    <source>
        <dbReference type="Pfam" id="PF02518"/>
    </source>
</evidence>
<evidence type="ECO:0000256" key="3">
    <source>
        <dbReference type="ARBA" id="ARBA00022553"/>
    </source>
</evidence>
<dbReference type="Pfam" id="PF07730">
    <property type="entry name" value="HisKA_3"/>
    <property type="match status" value="1"/>
</dbReference>
<dbReference type="Pfam" id="PF02518">
    <property type="entry name" value="HATPase_c"/>
    <property type="match status" value="1"/>
</dbReference>
<comment type="catalytic activity">
    <reaction evidence="1">
        <text>ATP + protein L-histidine = ADP + protein N-phospho-L-histidine.</text>
        <dbReference type="EC" id="2.7.13.3"/>
    </reaction>
</comment>
<evidence type="ECO:0000256" key="9">
    <source>
        <dbReference type="SAM" id="Phobius"/>
    </source>
</evidence>
<keyword evidence="7" id="KW-0067">ATP-binding</keyword>
<dbReference type="Gene3D" id="3.30.565.10">
    <property type="entry name" value="Histidine kinase-like ATPase, C-terminal domain"/>
    <property type="match status" value="1"/>
</dbReference>
<accession>A0A167HPD9</accession>
<proteinExistence type="predicted"/>
<dbReference type="AlphaFoldDB" id="A0A167HPD9"/>
<keyword evidence="9" id="KW-0812">Transmembrane</keyword>
<keyword evidence="13" id="KW-1185">Reference proteome</keyword>
<dbReference type="InterPro" id="IPR036890">
    <property type="entry name" value="HATPase_C_sf"/>
</dbReference>
<feature type="domain" description="Histidine kinase/HSP90-like ATPase" evidence="10">
    <location>
        <begin position="171"/>
        <end position="259"/>
    </location>
</feature>
<evidence type="ECO:0000313" key="13">
    <source>
        <dbReference type="Proteomes" id="UP000077013"/>
    </source>
</evidence>
<feature type="transmembrane region" description="Helical" evidence="9">
    <location>
        <begin position="6"/>
        <end position="30"/>
    </location>
</feature>
<gene>
    <name evidence="12" type="ORF">ULVI_09590</name>
</gene>
<dbReference type="CDD" id="cd16917">
    <property type="entry name" value="HATPase_UhpB-NarQ-NarX-like"/>
    <property type="match status" value="1"/>
</dbReference>
<reference evidence="12 13" key="1">
    <citation type="submission" date="2016-02" db="EMBL/GenBank/DDBJ databases">
        <title>Ulvibacter sp. LPB0005, isolated from Thais luteostoma.</title>
        <authorList>
            <person name="Shin S.-K."/>
            <person name="Yi H."/>
        </authorList>
    </citation>
    <scope>NUCLEOTIDE SEQUENCE [LARGE SCALE GENOMIC DNA]</scope>
    <source>
        <strain evidence="12 13">LPB0005</strain>
    </source>
</reference>
<keyword evidence="8" id="KW-0902">Two-component regulatory system</keyword>
<dbReference type="EC" id="2.7.13.3" evidence="2"/>
<dbReference type="PANTHER" id="PTHR24421:SF10">
    <property type="entry name" value="NITRATE_NITRITE SENSOR PROTEIN NARQ"/>
    <property type="match status" value="1"/>
</dbReference>
<dbReference type="InterPro" id="IPR050482">
    <property type="entry name" value="Sensor_HK_TwoCompSys"/>
</dbReference>